<evidence type="ECO:0000259" key="3">
    <source>
        <dbReference type="Pfam" id="PF13505"/>
    </source>
</evidence>
<evidence type="ECO:0000256" key="2">
    <source>
        <dbReference type="SAM" id="MobiDB-lite"/>
    </source>
</evidence>
<feature type="region of interest" description="Disordered" evidence="2">
    <location>
        <begin position="134"/>
        <end position="153"/>
    </location>
</feature>
<dbReference type="EMBL" id="CP129968">
    <property type="protein sequence ID" value="WKK83314.1"/>
    <property type="molecule type" value="Genomic_DNA"/>
</dbReference>
<dbReference type="Gene3D" id="2.40.160.20">
    <property type="match status" value="1"/>
</dbReference>
<dbReference type="Pfam" id="PF13505">
    <property type="entry name" value="OMP_b-brl"/>
    <property type="match status" value="1"/>
</dbReference>
<proteinExistence type="predicted"/>
<name>A0AA49GD45_9BACT</name>
<dbReference type="Proteomes" id="UP001232019">
    <property type="component" value="Chromosome"/>
</dbReference>
<dbReference type="InterPro" id="IPR027385">
    <property type="entry name" value="Beta-barrel_OMP"/>
</dbReference>
<gene>
    <name evidence="4" type="ORF">QYS47_26340</name>
</gene>
<sequence>MTLALLIFSTNVFSQSKFYIGVEANFIQDQYLIKDEGTAVSTPNMHAIDIPGTTFLLGYQFNPVFSLETGIATRPVKIGYGLNFDDVRTMSESSNAYYHIPLRTRAVVPLIGNWLSGTASVGVQLSVTDPTRIGTTSTGGYGEGGGTRNGEPLYSRRSSYTSYNSIFFTVSSDLGLQFNLSKKFSLYTTISYNRGFKALEKVDIEYQYMNEPVKKANIRHQGTYISPNFGLKYRF</sequence>
<dbReference type="KEGG" id="marp:QYS47_26340"/>
<evidence type="ECO:0000256" key="1">
    <source>
        <dbReference type="ARBA" id="ARBA00022729"/>
    </source>
</evidence>
<protein>
    <recommendedName>
        <fullName evidence="3">Outer membrane protein beta-barrel domain-containing protein</fullName>
    </recommendedName>
</protein>
<feature type="compositionally biased region" description="Gly residues" evidence="2">
    <location>
        <begin position="137"/>
        <end position="148"/>
    </location>
</feature>
<reference evidence="4" key="1">
    <citation type="submission" date="2023-08" db="EMBL/GenBank/DDBJ databases">
        <title>Comparative genomics and taxonomic characterization of three novel marine species of genus Marivirga.</title>
        <authorList>
            <person name="Muhammad N."/>
            <person name="Kim S.-G."/>
        </authorList>
    </citation>
    <scope>NUCLEOTIDE SEQUENCE</scope>
    <source>
        <strain evidence="4">BKB1-2</strain>
    </source>
</reference>
<dbReference type="InterPro" id="IPR011250">
    <property type="entry name" value="OMP/PagP_B-barrel"/>
</dbReference>
<evidence type="ECO:0000313" key="4">
    <source>
        <dbReference type="EMBL" id="WKK83314.1"/>
    </source>
</evidence>
<feature type="domain" description="Outer membrane protein beta-barrel" evidence="3">
    <location>
        <begin position="2"/>
        <end position="195"/>
    </location>
</feature>
<keyword evidence="1" id="KW-0732">Signal</keyword>
<dbReference type="AlphaFoldDB" id="A0AA49GD45"/>
<organism evidence="4">
    <name type="scientific">Marivirga arenosa</name>
    <dbReference type="NCBI Taxonomy" id="3059076"/>
    <lineage>
        <taxon>Bacteria</taxon>
        <taxon>Pseudomonadati</taxon>
        <taxon>Bacteroidota</taxon>
        <taxon>Cytophagia</taxon>
        <taxon>Cytophagales</taxon>
        <taxon>Marivirgaceae</taxon>
        <taxon>Marivirga</taxon>
    </lineage>
</organism>
<dbReference type="SUPFAM" id="SSF56925">
    <property type="entry name" value="OMPA-like"/>
    <property type="match status" value="1"/>
</dbReference>
<accession>A0AA49GD45</accession>
<dbReference type="RefSeq" id="WP_302129051.1">
    <property type="nucleotide sequence ID" value="NZ_CP129968.2"/>
</dbReference>